<proteinExistence type="inferred from homology"/>
<keyword evidence="9" id="KW-1185">Reference proteome</keyword>
<dbReference type="EMBL" id="JACVDA010000008">
    <property type="protein sequence ID" value="MBK1468454.1"/>
    <property type="molecule type" value="Genomic_DNA"/>
</dbReference>
<accession>A0ABS1C992</accession>
<keyword evidence="2" id="KW-0964">Secreted</keyword>
<keyword evidence="3" id="KW-0732">Signal</keyword>
<dbReference type="Gene3D" id="2.60.40.10">
    <property type="entry name" value="Immunoglobulins"/>
    <property type="match status" value="4"/>
</dbReference>
<reference evidence="8 9" key="1">
    <citation type="submission" date="2020-09" db="EMBL/GenBank/DDBJ databases">
        <title>Parvimonas S3374 sp. nov.</title>
        <authorList>
            <person name="Buhl M."/>
        </authorList>
    </citation>
    <scope>NUCLEOTIDE SEQUENCE [LARGE SCALE GENOMIC DNA]</scope>
    <source>
        <strain evidence="8 9">S3374</strain>
    </source>
</reference>
<feature type="domain" description="T-Q ester bond containing" evidence="7">
    <location>
        <begin position="1536"/>
        <end position="1665"/>
    </location>
</feature>
<keyword evidence="4" id="KW-0175">Coiled coil</keyword>
<evidence type="ECO:0000256" key="5">
    <source>
        <dbReference type="SAM" id="Phobius"/>
    </source>
</evidence>
<keyword evidence="5" id="KW-1133">Transmembrane helix</keyword>
<evidence type="ECO:0000313" key="8">
    <source>
        <dbReference type="EMBL" id="MBK1468454.1"/>
    </source>
</evidence>
<dbReference type="RefSeq" id="WP_201275377.1">
    <property type="nucleotide sequence ID" value="NZ_JACVDA010000008.1"/>
</dbReference>
<keyword evidence="5" id="KW-0812">Transmembrane</keyword>
<evidence type="ECO:0000256" key="2">
    <source>
        <dbReference type="ARBA" id="ARBA00022525"/>
    </source>
</evidence>
<keyword evidence="5" id="KW-0472">Membrane</keyword>
<protein>
    <submittedName>
        <fullName evidence="8">VaFE repeat-containing surface-anchored protein</fullName>
    </submittedName>
</protein>
<name>A0ABS1C992_9FIRM</name>
<evidence type="ECO:0000259" key="6">
    <source>
        <dbReference type="Pfam" id="PF17802"/>
    </source>
</evidence>
<evidence type="ECO:0000259" key="7">
    <source>
        <dbReference type="Pfam" id="PF18202"/>
    </source>
</evidence>
<dbReference type="Gene3D" id="2.60.40.3930">
    <property type="match status" value="1"/>
</dbReference>
<dbReference type="InterPro" id="IPR013783">
    <property type="entry name" value="Ig-like_fold"/>
</dbReference>
<dbReference type="Proteomes" id="UP000823123">
    <property type="component" value="Unassembled WGS sequence"/>
</dbReference>
<comment type="caution">
    <text evidence="8">The sequence shown here is derived from an EMBL/GenBank/DDBJ whole genome shotgun (WGS) entry which is preliminary data.</text>
</comment>
<feature type="transmembrane region" description="Helical" evidence="5">
    <location>
        <begin position="1685"/>
        <end position="1704"/>
    </location>
</feature>
<evidence type="ECO:0000313" key="9">
    <source>
        <dbReference type="Proteomes" id="UP000823123"/>
    </source>
</evidence>
<evidence type="ECO:0000256" key="1">
    <source>
        <dbReference type="ARBA" id="ARBA00007257"/>
    </source>
</evidence>
<feature type="domain" description="SpaA-like prealbumin fold" evidence="6">
    <location>
        <begin position="997"/>
        <end position="1058"/>
    </location>
</feature>
<sequence length="1713" mass="198552">MNFKEKFKKVMSLTLAGLIALSPVLQSREVKAAEVVKNAKISFGPLPGSPRARKYGVVGLPYWPGNQIQTLFATVNKEEKALEPCFCVEPGVALEGGGDRSSTYMVEYYNKEELSPPYKKAAVAKYVSWDKYKLAGETPDGLDWTIAQMMIWDAMGKSFDPSVFLSDETIEYHFNYRMYRVKNWTKKPKYGEKTFKISKGETIYIKGENLEKNFYNTTKAPGLTFEWVDDPAFASSDERTRSRNMMIKVTADDTFNPDVENYLEMSNLTKEDEEKMYSMGKMVFYKSQQYQDLIQGGCPENPKFRIYFGNKESAGDEDEIKIKKTDTEDGEVIEGAKFQLIADSDVRVLNQDGIMEIKYHKGDVIEEKSTDKKGEITFKLPDTEAKYKVFENGIPYGYWGGEDFVKNGEKDKIDAKGGDIVEVENERQKGRIKIIKTDNDVKYDFEKTVNGKDKDPHINHKNGNSPLIYEPQGDGQFVGAIFEIRAAEDIKLPSAPHKIVYPKGSLVESIQIGIDGTATSGELELGKYVVQEVVLPEGYYFRDYEDKGHIITIDNKYTGAKNLFNTNKENPELDREYENSIAKGHFELHKILEGLVTNDRQLDEQIKKSKNDIYFGIYLKSKLQNIEKSFNLPDKFFERENLDGTTTVNNITKNYTQSNKLNEEPLYMVVKTSKESIVNGIAGSNIASSIVFVDGKVIENNTKQYALPYGLYEIRELNTPEGYIPLTANFKIDTNDKFAQKERATTVFYGIDKEGGVKNHTNHILKQILRIRKFDEETGKLVTEPAKYKIFSFNNYKNIEKEKISATWNKEKQDWEIFYDGKLVTENDGRYLSYQQNPMYDKKVSSVFTTNNKGEVTIPETITYGKYLLLEVEAPKGYSLATRPGYFEIKETEYLNQDVDGNRNMEFLDNEGNSIYIPRVINVSAGQSNIAQKGQVHIEKRGKVLKSFEKYKTLLDKEAFRPVFETEVITEPAEFKIFAREDIVVNGDVKHKKGDLVYTLTTKEGKAETPLDTEEQKNINQMYLGKYYLVETKAPKEFSLNPKQYDFELTEQNQEVTVTHFVKKLENERQKLRIGIKKEIDDGTKANNIFFGIFAKEDMRIGNKTYPTMMPNEIPNTEPDRNDKKVTILDNLVYDDKITSFIHELEDFLIKEVEKILEENKDNEKILKEKETFKKQIEFLNSLKEKELKIREEKKNGTFNKANYPKEETEKENKTREKYLDEMQNFYRTYRNDEKLRKLQDGIESSILAYTSIESLKEYDTEKSKEMAKEFKVIYDKLILELEKVKNFEKYDYTKIENVSKEIKTFIDKKILESLEKLEAINRNDLPKYQEKIEKAKKEIKENIKNYKFLAKHFSYFNFEVFTIKLEKLENAKVKDLEPFEKVLDKIDKDKILKGITDILKPNEKKKTDDKNLVLRFPKDKLSTLSDDMEEMKYKLLEREAHKKNTNKLINKGSLLEVVEIKDGIGMSKGDYLAGEYYIRELKVPYNIKLNDRKIWKIELSNVENEDEVIKYVNNSKAIINEKIPTPPTTPKEEKPEIKTTARKPEIKTSINGSYELKEENGIKKYIFKFNDRVEYNNLIPEKEYELKGILMDYSTNNEFKIDEKNITGTTKFTPKEEKGFVDVEFTFILESAKELKLVVFEDLYYKGEKIAEHRDINDENQTINIKVKKKPKREIVKTGIGRNMLLPFMLLVSGIGGGVFFYIKKKNTDKID</sequence>
<dbReference type="NCBIfam" id="NF033903">
    <property type="entry name" value="VaFE_rpt"/>
    <property type="match status" value="1"/>
</dbReference>
<dbReference type="Pfam" id="PF18202">
    <property type="entry name" value="TQ"/>
    <property type="match status" value="1"/>
</dbReference>
<feature type="coiled-coil region" evidence="4">
    <location>
        <begin position="1150"/>
        <end position="1183"/>
    </location>
</feature>
<gene>
    <name evidence="8" type="ORF">IBJ83_03880</name>
</gene>
<dbReference type="InterPro" id="IPR041033">
    <property type="entry name" value="SpaA_PFL_dom_1"/>
</dbReference>
<feature type="domain" description="SpaA-like prealbumin fold" evidence="6">
    <location>
        <begin position="842"/>
        <end position="894"/>
    </location>
</feature>
<dbReference type="InterPro" id="IPR041100">
    <property type="entry name" value="TQ"/>
</dbReference>
<dbReference type="Pfam" id="PF17802">
    <property type="entry name" value="SpaA"/>
    <property type="match status" value="3"/>
</dbReference>
<evidence type="ECO:0000256" key="3">
    <source>
        <dbReference type="ARBA" id="ARBA00022729"/>
    </source>
</evidence>
<organism evidence="8 9">
    <name type="scientific">Parvimonas parva</name>
    <dbReference type="NCBI Taxonomy" id="2769485"/>
    <lineage>
        <taxon>Bacteria</taxon>
        <taxon>Bacillati</taxon>
        <taxon>Bacillota</taxon>
        <taxon>Tissierellia</taxon>
        <taxon>Tissierellales</taxon>
        <taxon>Peptoniphilaceae</taxon>
        <taxon>Parvimonas</taxon>
    </lineage>
</organism>
<comment type="similarity">
    <text evidence="1">Belongs to the serine-aspartate repeat-containing protein (SDr) family.</text>
</comment>
<feature type="domain" description="SpaA-like prealbumin fold" evidence="6">
    <location>
        <begin position="319"/>
        <end position="398"/>
    </location>
</feature>
<dbReference type="PANTHER" id="PTHR36108:SF13">
    <property type="entry name" value="COLOSSIN-B-RELATED"/>
    <property type="match status" value="1"/>
</dbReference>
<dbReference type="PANTHER" id="PTHR36108">
    <property type="entry name" value="COLOSSIN-B-RELATED"/>
    <property type="match status" value="1"/>
</dbReference>
<evidence type="ECO:0000256" key="4">
    <source>
        <dbReference type="SAM" id="Coils"/>
    </source>
</evidence>